<organism evidence="13 14">
    <name type="scientific">Batrachochytrium dendrobatidis (strain JAM81 / FGSC 10211)</name>
    <name type="common">Frog chytrid fungus</name>
    <dbReference type="NCBI Taxonomy" id="684364"/>
    <lineage>
        <taxon>Eukaryota</taxon>
        <taxon>Fungi</taxon>
        <taxon>Fungi incertae sedis</taxon>
        <taxon>Chytridiomycota</taxon>
        <taxon>Chytridiomycota incertae sedis</taxon>
        <taxon>Chytridiomycetes</taxon>
        <taxon>Rhizophydiales</taxon>
        <taxon>Rhizophydiales incertae sedis</taxon>
        <taxon>Batrachochytrium</taxon>
    </lineage>
</organism>
<feature type="compositionally biased region" description="Basic and acidic residues" evidence="10">
    <location>
        <begin position="431"/>
        <end position="440"/>
    </location>
</feature>
<dbReference type="EC" id="2.3.2.27" evidence="4"/>
<evidence type="ECO:0000256" key="11">
    <source>
        <dbReference type="SAM" id="Phobius"/>
    </source>
</evidence>
<dbReference type="OMA" id="VGTCYMF"/>
<keyword evidence="6 11" id="KW-0812">Transmembrane</keyword>
<evidence type="ECO:0000256" key="5">
    <source>
        <dbReference type="ARBA" id="ARBA00022679"/>
    </source>
</evidence>
<keyword evidence="5" id="KW-0808">Transferase</keyword>
<feature type="domain" description="E3 ubiquitin-protein ligase MARCHF6-like C-terminal" evidence="12">
    <location>
        <begin position="1755"/>
        <end position="1924"/>
    </location>
</feature>
<dbReference type="GeneID" id="18241995"/>
<feature type="compositionally biased region" description="Low complexity" evidence="10">
    <location>
        <begin position="847"/>
        <end position="870"/>
    </location>
</feature>
<dbReference type="Pfam" id="PF23113">
    <property type="entry name" value="MARCHF6_C"/>
    <property type="match status" value="1"/>
</dbReference>
<feature type="region of interest" description="Disordered" evidence="10">
    <location>
        <begin position="844"/>
        <end position="870"/>
    </location>
</feature>
<evidence type="ECO:0000256" key="2">
    <source>
        <dbReference type="ARBA" id="ARBA00004141"/>
    </source>
</evidence>
<dbReference type="Proteomes" id="UP000007241">
    <property type="component" value="Unassembled WGS sequence"/>
</dbReference>
<feature type="compositionally biased region" description="Low complexity" evidence="10">
    <location>
        <begin position="489"/>
        <end position="515"/>
    </location>
</feature>
<dbReference type="RefSeq" id="XP_006676441.1">
    <property type="nucleotide sequence ID" value="XM_006676378.1"/>
</dbReference>
<dbReference type="PANTHER" id="PTHR13145">
    <property type="entry name" value="SSM4 PROTEIN"/>
    <property type="match status" value="1"/>
</dbReference>
<feature type="compositionally biased region" description="Polar residues" evidence="10">
    <location>
        <begin position="16"/>
        <end position="26"/>
    </location>
</feature>
<evidence type="ECO:0000256" key="9">
    <source>
        <dbReference type="ARBA" id="ARBA00023136"/>
    </source>
</evidence>
<gene>
    <name evidence="13" type="ORF">BATDEDRAFT_85239</name>
</gene>
<feature type="compositionally biased region" description="Polar residues" evidence="10">
    <location>
        <begin position="355"/>
        <end position="375"/>
    </location>
</feature>
<comment type="pathway">
    <text evidence="3">Protein modification; protein ubiquitination.</text>
</comment>
<evidence type="ECO:0000256" key="4">
    <source>
        <dbReference type="ARBA" id="ARBA00012483"/>
    </source>
</evidence>
<feature type="compositionally biased region" description="Basic and acidic residues" evidence="10">
    <location>
        <begin position="1463"/>
        <end position="1475"/>
    </location>
</feature>
<dbReference type="FunCoup" id="F4NUU8">
    <property type="interactions" value="495"/>
</dbReference>
<evidence type="ECO:0000256" key="10">
    <source>
        <dbReference type="SAM" id="MobiDB-lite"/>
    </source>
</evidence>
<dbReference type="STRING" id="684364.F4NUU8"/>
<feature type="transmembrane region" description="Helical" evidence="11">
    <location>
        <begin position="76"/>
        <end position="99"/>
    </location>
</feature>
<name>F4NUU8_BATDJ</name>
<feature type="transmembrane region" description="Helical" evidence="11">
    <location>
        <begin position="1855"/>
        <end position="1880"/>
    </location>
</feature>
<keyword evidence="7" id="KW-0833">Ubl conjugation pathway</keyword>
<dbReference type="EMBL" id="GL882879">
    <property type="protein sequence ID" value="EGF84445.1"/>
    <property type="molecule type" value="Genomic_DNA"/>
</dbReference>
<evidence type="ECO:0000256" key="7">
    <source>
        <dbReference type="ARBA" id="ARBA00022786"/>
    </source>
</evidence>
<feature type="transmembrane region" description="Helical" evidence="11">
    <location>
        <begin position="1181"/>
        <end position="1208"/>
    </location>
</feature>
<comment type="catalytic activity">
    <reaction evidence="1">
        <text>S-ubiquitinyl-[E2 ubiquitin-conjugating enzyme]-L-cysteine + [acceptor protein]-L-lysine = [E2 ubiquitin-conjugating enzyme]-L-cysteine + N(6)-ubiquitinyl-[acceptor protein]-L-lysine.</text>
        <dbReference type="EC" id="2.3.2.27"/>
    </reaction>
</comment>
<feature type="transmembrane region" description="Helical" evidence="11">
    <location>
        <begin position="1228"/>
        <end position="1249"/>
    </location>
</feature>
<feature type="transmembrane region" description="Helical" evidence="11">
    <location>
        <begin position="1892"/>
        <end position="1916"/>
    </location>
</feature>
<dbReference type="GO" id="GO:0061630">
    <property type="term" value="F:ubiquitin protein ligase activity"/>
    <property type="evidence" value="ECO:0007669"/>
    <property type="project" value="UniProtKB-EC"/>
</dbReference>
<dbReference type="HOGENOM" id="CLU_234559_0_0_1"/>
<feature type="region of interest" description="Disordered" evidence="10">
    <location>
        <begin position="1"/>
        <end position="26"/>
    </location>
</feature>
<keyword evidence="9 11" id="KW-0472">Membrane</keyword>
<reference evidence="13 14" key="1">
    <citation type="submission" date="2009-12" db="EMBL/GenBank/DDBJ databases">
        <title>The draft genome of Batrachochytrium dendrobatidis.</title>
        <authorList>
            <consortium name="US DOE Joint Genome Institute (JGI-PGF)"/>
            <person name="Kuo A."/>
            <person name="Salamov A."/>
            <person name="Schmutz J."/>
            <person name="Lucas S."/>
            <person name="Pitluck S."/>
            <person name="Rosenblum E."/>
            <person name="Stajich J."/>
            <person name="Eisen M."/>
            <person name="Grigoriev I.V."/>
        </authorList>
    </citation>
    <scope>NUCLEOTIDE SEQUENCE [LARGE SCALE GENOMIC DNA]</scope>
    <source>
        <strain evidence="14">JAM81 / FGSC 10211</strain>
    </source>
</reference>
<dbReference type="GO" id="GO:0005789">
    <property type="term" value="C:endoplasmic reticulum membrane"/>
    <property type="evidence" value="ECO:0000318"/>
    <property type="project" value="GO_Central"/>
</dbReference>
<evidence type="ECO:0000256" key="8">
    <source>
        <dbReference type="ARBA" id="ARBA00022989"/>
    </source>
</evidence>
<evidence type="ECO:0000256" key="1">
    <source>
        <dbReference type="ARBA" id="ARBA00000900"/>
    </source>
</evidence>
<dbReference type="InParanoid" id="F4NUU8"/>
<feature type="region of interest" description="Disordered" evidence="10">
    <location>
        <begin position="342"/>
        <end position="530"/>
    </location>
</feature>
<feature type="transmembrane region" description="Helical" evidence="11">
    <location>
        <begin position="937"/>
        <end position="961"/>
    </location>
</feature>
<feature type="compositionally biased region" description="Low complexity" evidence="10">
    <location>
        <begin position="399"/>
        <end position="425"/>
    </location>
</feature>
<proteinExistence type="predicted"/>
<feature type="transmembrane region" description="Helical" evidence="11">
    <location>
        <begin position="1663"/>
        <end position="1684"/>
    </location>
</feature>
<dbReference type="PANTHER" id="PTHR13145:SF0">
    <property type="entry name" value="E3 UBIQUITIN-PROTEIN LIGASE MARCHF6"/>
    <property type="match status" value="1"/>
</dbReference>
<evidence type="ECO:0000256" key="3">
    <source>
        <dbReference type="ARBA" id="ARBA00004906"/>
    </source>
</evidence>
<feature type="transmembrane region" description="Helical" evidence="11">
    <location>
        <begin position="1598"/>
        <end position="1623"/>
    </location>
</feature>
<accession>F4NUU8</accession>
<evidence type="ECO:0000256" key="6">
    <source>
        <dbReference type="ARBA" id="ARBA00022692"/>
    </source>
</evidence>
<sequence length="1963" mass="218753">MDDVLVQPSNDGHIPTHSSDTLHQHTSLPDTERKHCEICTHPFVFSSIYADSAPVTISWHVALYVMIQRAYSSMVLNVRIAFAACLWLFWVPYVTLYTWRLFLDPSSITERMINYGAPAVPQHSTFLDYLLNNTISSNTTIFLFLPFRSLGISWKEPIKAIIFDILEGQKITCVGILVGIAFVFIKEYIVVNTPRDANGQLIGVGDQNADVIQDDPIVAAPQDEELHQAPLADDQLAPLEQNLNPKPDISAALADQLDETLTAEHQNMNLTPTSAYVHSDHSSISLNDSTGSSFYNTSNYVPHAYLDATPLHLSDSETDLEEHMASVLKTAAINLQELVQSNTSDKKEDAVSAPDSLSQSHNDSVQLSPSTSADNVSLKPRSPIFLHHDSPRTTYKKNLSSIPQSQLSESESSSVSSLEEIPSPSQTSSRYELRPRRLELKSASGTSSASNSQSCLHAVEKPDGRTPLSHDPALHHSGISKLSLRRKSSQYSFDSNSSSHSSLTSLSGLGSSSKSNTHIGAMPLQPSSASTLDELKRKYADQITSLENEVERRRLKGKSAAVYDSFSTLPLHSSSTMASSSSIKRSPFESFEHAHSNTNIIGASGQSNVQTSELPGYVDESGAFTRKTTAPKPDWHDSLANLRRRILENPDTNQSVELAEFNETTQFSQGIAHGLSSSMNASNTIRQKNCPEFSTTTLLDKTQSSSESILQNGTYKTQSSLMWEQSASTQDADSYNLISRVNEKFDKPDSAGFAAKNRILFQRTGTMSSKLPLVPFENEAVLPRPDARLHNMAIASEDFRVGSASFREPLPQSASSSSYDYGFDAQDKTYDRGLDNLLETPAKDSEQVPPAEQQPEQQPEPVDVPAQAPAPVLPAPARQAGFMVFFGNNPEENVNFPDEGALNVNVGIDNGNIVAEVNGDINAFLEIIGARGSFLNLVYNVVAVHALVFVCIAVGIWIPFLTGKVMFLIFRDVYGPMVERLISLVTSMLQVVTDPILDPIVDSLFILGSWLSSDAVEFLNTILAAMNLPGLLSTVNHSIFNATSAVIANATSTALNSSTAHAAASAISSLAINETIKAVVTPTINGIVTDNLTATLETTALLISDQISNGTNTTAIQAVSKTLLPDMLDDTALMTLIGYTTYVILFLSYANHTNLFRHPYAQTAILLFKATIRHSILSKKFMFFITAEIVAFPIFCGILIDFCTLPFFSHTGLILARQTFFIDHPWTALFLHWLIGTTFMFQVAIYITFVREIVRPGVMWFMRDPNDPRFNPMQDILERPFLTQARKLGVGALMYGGLILGVVGGSVGIIVVLQYLFAPAFGIFKIFPLRWEFHDHYSEFPLDLLLFYFFVPLMAKLIDLKSIVRYLFEEWLRRAAAALDLTHFLFGGELPAEDDGSDVDQKQDIRYMTIDSRGRRRRRKRSAYFRQTGAVKQRIMLDNGEAGSEKDTMNQDEWVDEVEDVDSDQHETKSHTSRESRRHHFTFPEHRARGKYPDETVQDEWEDVTDSEAGSVDLNGNALQDPVISDEEFAPLQPRQHMKPTNYMRVPNHDHIEVIPGDKVMLFMRKDEAIFGRATETPEEVASNWTKVYVPNRVFLRVYILLVGQLVTIVLSLVTAWAIPLIIGRAAFQFLSSLVIVRVPIPREFQYTLPISTNRIDLPIHDLHSYLAGVAIINLIALPTMYLYRMIRDTNLFEEFSYTRQHHTVPTPNDPNLLDLDNLETSTQSATTRITKNPNSTAVSRLTIFYQCLVLLLKKYTPEMQTRHLRLAHLLACLGIVMPLLVGLVIDIYVMIPFRGNSKSINVIFFVHDWTSGVIVTRIIYYIIMAGPDNRFKALIAETVANGFEQDFTPILQRLIYPVIATTSILLPLPFISTCVAQILGQKMYFIRDTLFKYGIGLIFAMVMSYELILTVHAWFARWSAQIRDEHYRVGRRLHNADEIPASNMGVVQNIPTERPADDMQEI</sequence>
<dbReference type="OrthoDB" id="264354at2759"/>
<dbReference type="GO" id="GO:0036503">
    <property type="term" value="P:ERAD pathway"/>
    <property type="evidence" value="ECO:0000318"/>
    <property type="project" value="GO_Central"/>
</dbReference>
<feature type="compositionally biased region" description="Low complexity" evidence="10">
    <location>
        <begin position="442"/>
        <end position="454"/>
    </location>
</feature>
<protein>
    <recommendedName>
        <fullName evidence="4">RING-type E3 ubiquitin transferase</fullName>
        <ecNumber evidence="4">2.3.2.27</ecNumber>
    </recommendedName>
</protein>
<evidence type="ECO:0000313" key="14">
    <source>
        <dbReference type="Proteomes" id="UP000007241"/>
    </source>
</evidence>
<keyword evidence="8 11" id="KW-1133">Transmembrane helix</keyword>
<keyword evidence="14" id="KW-1185">Reference proteome</keyword>
<feature type="transmembrane region" description="Helical" evidence="11">
    <location>
        <begin position="1804"/>
        <end position="1824"/>
    </location>
</feature>
<feature type="region of interest" description="Disordered" evidence="10">
    <location>
        <begin position="1458"/>
        <end position="1494"/>
    </location>
</feature>
<comment type="subcellular location">
    <subcellularLocation>
        <location evidence="2">Membrane</location>
        <topology evidence="2">Multi-pass membrane protein</topology>
    </subcellularLocation>
</comment>
<dbReference type="InterPro" id="IPR056521">
    <property type="entry name" value="MARCHF6-like_C"/>
</dbReference>
<feature type="transmembrane region" description="Helical" evidence="11">
    <location>
        <begin position="1770"/>
        <end position="1792"/>
    </location>
</feature>
<feature type="transmembrane region" description="Helical" evidence="11">
    <location>
        <begin position="1292"/>
        <end position="1317"/>
    </location>
</feature>
<feature type="compositionally biased region" description="Basic and acidic residues" evidence="10">
    <location>
        <begin position="1482"/>
        <end position="1494"/>
    </location>
</feature>
<evidence type="ECO:0000259" key="12">
    <source>
        <dbReference type="Pfam" id="PF23113"/>
    </source>
</evidence>
<evidence type="ECO:0000313" key="13">
    <source>
        <dbReference type="EMBL" id="EGF84445.1"/>
    </source>
</evidence>